<proteinExistence type="predicted"/>
<keyword evidence="2" id="KW-1185">Reference proteome</keyword>
<dbReference type="STRING" id="1129794.C427_2394"/>
<evidence type="ECO:0000313" key="2">
    <source>
        <dbReference type="Proteomes" id="UP000011864"/>
    </source>
</evidence>
<dbReference type="AlphaFoldDB" id="K6ZLK8"/>
<dbReference type="Proteomes" id="UP000011864">
    <property type="component" value="Chromosome"/>
</dbReference>
<dbReference type="OrthoDB" id="9989893at2"/>
<organism evidence="1 2">
    <name type="scientific">Paraglaciecola psychrophila 170</name>
    <dbReference type="NCBI Taxonomy" id="1129794"/>
    <lineage>
        <taxon>Bacteria</taxon>
        <taxon>Pseudomonadati</taxon>
        <taxon>Pseudomonadota</taxon>
        <taxon>Gammaproteobacteria</taxon>
        <taxon>Alteromonadales</taxon>
        <taxon>Alteromonadaceae</taxon>
        <taxon>Paraglaciecola</taxon>
    </lineage>
</organism>
<dbReference type="RefSeq" id="WP_007636525.1">
    <property type="nucleotide sequence ID" value="NC_020514.1"/>
</dbReference>
<protein>
    <submittedName>
        <fullName evidence="1">Uncharacterized protein</fullName>
    </submittedName>
</protein>
<dbReference type="EMBL" id="CP003837">
    <property type="protein sequence ID" value="AGH44503.1"/>
    <property type="molecule type" value="Genomic_DNA"/>
</dbReference>
<reference evidence="1 2" key="1">
    <citation type="journal article" date="2013" name="Genome Announc.">
        <title>Complete Genome Sequence of Glaciecola psychrophila Strain 170T.</title>
        <authorList>
            <person name="Yin J."/>
            <person name="Chen J."/>
            <person name="Liu G."/>
            <person name="Yu Y."/>
            <person name="Song L."/>
            <person name="Wang X."/>
            <person name="Qu X."/>
        </authorList>
    </citation>
    <scope>NUCLEOTIDE SEQUENCE [LARGE SCALE GENOMIC DNA]</scope>
    <source>
        <strain evidence="1 2">170</strain>
    </source>
</reference>
<dbReference type="PATRIC" id="fig|1129794.4.peg.2374"/>
<dbReference type="HOGENOM" id="CLU_2845867_0_0_6"/>
<sequence length="65" mass="7713">MSERIERMKIEHKELCTKTNALNSFIHGNEIFRTLDDLEQVRMIKQVGFMEAYAQTLEARIWVAK</sequence>
<evidence type="ECO:0000313" key="1">
    <source>
        <dbReference type="EMBL" id="AGH44503.1"/>
    </source>
</evidence>
<accession>K6ZLK8</accession>
<dbReference type="KEGG" id="gps:C427_2394"/>
<gene>
    <name evidence="1" type="ORF">C427_2394</name>
</gene>
<dbReference type="Pfam" id="PF21825">
    <property type="entry name" value="crAss001_48"/>
    <property type="match status" value="1"/>
</dbReference>
<dbReference type="InterPro" id="IPR054052">
    <property type="entry name" value="Y16Q-like"/>
</dbReference>
<name>K6ZLK8_9ALTE</name>